<dbReference type="KEGG" id="tcx:Tcr_1056"/>
<gene>
    <name evidence="1" type="ordered locus">Tcr_1056</name>
</gene>
<evidence type="ECO:0000313" key="1">
    <source>
        <dbReference type="EMBL" id="ABB41651.1"/>
    </source>
</evidence>
<proteinExistence type="predicted"/>
<sequence>MPRARKAVPSETIREYRPLFSSTSNEDNVATVYAFISKEVDMMPGDWRDPGNPSPYELRTTIHTCKRVWQLNKDALSHPDCDIEATQYNIKVLEKLYIQLMDYLVE</sequence>
<dbReference type="HOGENOM" id="CLU_2222017_0_0_6"/>
<name>Q31GS2_HYDCU</name>
<accession>Q31GS2</accession>
<dbReference type="EMBL" id="CP000109">
    <property type="protein sequence ID" value="ABB41651.1"/>
    <property type="molecule type" value="Genomic_DNA"/>
</dbReference>
<reference evidence="1" key="1">
    <citation type="submission" date="2006-07" db="EMBL/GenBank/DDBJ databases">
        <title>Complete sequence of Thiomicrospira crunogena XCL-2.</title>
        <authorList>
            <consortium name="US DOE Joint Genome Institute"/>
            <person name="Copeland A."/>
            <person name="Lucas S."/>
            <person name="Lapidus A."/>
            <person name="Barry K."/>
            <person name="Detter J.C."/>
            <person name="Glavina del Rio T."/>
            <person name="Hammon N."/>
            <person name="Israni S."/>
            <person name="Dalin E."/>
            <person name="Tice H."/>
            <person name="Pitluck S."/>
            <person name="Chain P."/>
            <person name="Malfatti S."/>
            <person name="Shin M."/>
            <person name="Vergez L."/>
            <person name="Schmutz J."/>
            <person name="Larimer F."/>
            <person name="Land M."/>
            <person name="Hauser L."/>
            <person name="Kyrpides N."/>
            <person name="Lykidis A."/>
            <person name="Scott K.M."/>
            <person name="Sievert S."/>
            <person name="Kerfeld C."/>
            <person name="Freyermuth S."/>
            <person name="Dobrinski K."/>
            <person name="Boller A."/>
            <person name="Fitzpatrick K."/>
            <person name="Thoma P."/>
            <person name="Moore J."/>
            <person name="Richardson P."/>
        </authorList>
    </citation>
    <scope>NUCLEOTIDE SEQUENCE</scope>
    <source>
        <strain evidence="1">XCL-2</strain>
    </source>
</reference>
<protein>
    <submittedName>
        <fullName evidence="1">Uncharacterized protein</fullName>
    </submittedName>
</protein>
<organism evidence="1">
    <name type="scientific">Hydrogenovibrio crunogenus (strain DSM 25203 / XCL-2)</name>
    <name type="common">Thiomicrospira crunogena</name>
    <dbReference type="NCBI Taxonomy" id="317025"/>
    <lineage>
        <taxon>Bacteria</taxon>
        <taxon>Pseudomonadati</taxon>
        <taxon>Pseudomonadota</taxon>
        <taxon>Gammaproteobacteria</taxon>
        <taxon>Thiotrichales</taxon>
        <taxon>Piscirickettsiaceae</taxon>
        <taxon>Hydrogenovibrio</taxon>
    </lineage>
</organism>
<dbReference type="AlphaFoldDB" id="Q31GS2"/>
<dbReference type="OrthoDB" id="5612757at2"/>